<dbReference type="GO" id="GO:0032543">
    <property type="term" value="P:mitochondrial translation"/>
    <property type="evidence" value="ECO:0007669"/>
    <property type="project" value="TreeGrafter"/>
</dbReference>
<dbReference type="AlphaFoldDB" id="A0A8X6PY37"/>
<dbReference type="SUPFAM" id="SSF46911">
    <property type="entry name" value="Ribosomal protein S18"/>
    <property type="match status" value="1"/>
</dbReference>
<dbReference type="GO" id="GO:0070181">
    <property type="term" value="F:small ribosomal subunit rRNA binding"/>
    <property type="evidence" value="ECO:0007669"/>
    <property type="project" value="TreeGrafter"/>
</dbReference>
<dbReference type="Pfam" id="PF01084">
    <property type="entry name" value="Ribosomal_S18"/>
    <property type="match status" value="1"/>
</dbReference>
<name>A0A8X6PY37_NEPPI</name>
<evidence type="ECO:0000256" key="3">
    <source>
        <dbReference type="ARBA" id="ARBA00023274"/>
    </source>
</evidence>
<dbReference type="InterPro" id="IPR036870">
    <property type="entry name" value="Ribosomal_bS18_sf"/>
</dbReference>
<dbReference type="Proteomes" id="UP000887013">
    <property type="component" value="Unassembled WGS sequence"/>
</dbReference>
<evidence type="ECO:0000256" key="2">
    <source>
        <dbReference type="ARBA" id="ARBA00022980"/>
    </source>
</evidence>
<sequence>MNCLKNIAFIFRNGSAAYKSKNSFQTMQICSIIPERSSSSCENKEKDEDMFVSDIKNPFEPTKSACILCKYKIPLDYKNPKLLSQFISPYTGFIYEKHITGLCESQQKLLVKAIKTSRKLGYMSNIKEAKYLKDPKLFDPFKPSRPNPH</sequence>
<accession>A0A8X6PY37</accession>
<dbReference type="EMBL" id="BMAW01026193">
    <property type="protein sequence ID" value="GFT96031.1"/>
    <property type="molecule type" value="Genomic_DNA"/>
</dbReference>
<evidence type="ECO:0000313" key="5">
    <source>
        <dbReference type="Proteomes" id="UP000887013"/>
    </source>
</evidence>
<organism evidence="4 5">
    <name type="scientific">Nephila pilipes</name>
    <name type="common">Giant wood spider</name>
    <name type="synonym">Nephila maculata</name>
    <dbReference type="NCBI Taxonomy" id="299642"/>
    <lineage>
        <taxon>Eukaryota</taxon>
        <taxon>Metazoa</taxon>
        <taxon>Ecdysozoa</taxon>
        <taxon>Arthropoda</taxon>
        <taxon>Chelicerata</taxon>
        <taxon>Arachnida</taxon>
        <taxon>Araneae</taxon>
        <taxon>Araneomorphae</taxon>
        <taxon>Entelegynae</taxon>
        <taxon>Araneoidea</taxon>
        <taxon>Nephilidae</taxon>
        <taxon>Nephila</taxon>
    </lineage>
</organism>
<dbReference type="GO" id="GO:0005763">
    <property type="term" value="C:mitochondrial small ribosomal subunit"/>
    <property type="evidence" value="ECO:0007669"/>
    <property type="project" value="TreeGrafter"/>
</dbReference>
<dbReference type="OrthoDB" id="10066799at2759"/>
<evidence type="ECO:0000313" key="4">
    <source>
        <dbReference type="EMBL" id="GFT96031.1"/>
    </source>
</evidence>
<evidence type="ECO:0000256" key="1">
    <source>
        <dbReference type="ARBA" id="ARBA00005589"/>
    </source>
</evidence>
<proteinExistence type="inferred from homology"/>
<protein>
    <submittedName>
        <fullName evidence="4">28S ribosomal protein S18c, mitochondrial</fullName>
    </submittedName>
</protein>
<keyword evidence="2 4" id="KW-0689">Ribosomal protein</keyword>
<dbReference type="GO" id="GO:0003735">
    <property type="term" value="F:structural constituent of ribosome"/>
    <property type="evidence" value="ECO:0007669"/>
    <property type="project" value="InterPro"/>
</dbReference>
<gene>
    <name evidence="4" type="primary">Mrps18c</name>
    <name evidence="4" type="ORF">NPIL_400981</name>
</gene>
<comment type="caution">
    <text evidence="4">The sequence shown here is derived from an EMBL/GenBank/DDBJ whole genome shotgun (WGS) entry which is preliminary data.</text>
</comment>
<reference evidence="4" key="1">
    <citation type="submission" date="2020-08" db="EMBL/GenBank/DDBJ databases">
        <title>Multicomponent nature underlies the extraordinary mechanical properties of spider dragline silk.</title>
        <authorList>
            <person name="Kono N."/>
            <person name="Nakamura H."/>
            <person name="Mori M."/>
            <person name="Yoshida Y."/>
            <person name="Ohtoshi R."/>
            <person name="Malay A.D."/>
            <person name="Moran D.A.P."/>
            <person name="Tomita M."/>
            <person name="Numata K."/>
            <person name="Arakawa K."/>
        </authorList>
    </citation>
    <scope>NUCLEOTIDE SEQUENCE</scope>
</reference>
<dbReference type="InterPro" id="IPR001648">
    <property type="entry name" value="Ribosomal_bS18"/>
</dbReference>
<comment type="similarity">
    <text evidence="1">Belongs to the bacterial ribosomal protein bS18 family.</text>
</comment>
<dbReference type="Gene3D" id="4.10.640.10">
    <property type="entry name" value="Ribosomal protein S18"/>
    <property type="match status" value="1"/>
</dbReference>
<keyword evidence="3" id="KW-0687">Ribonucleoprotein</keyword>
<dbReference type="PANTHER" id="PTHR13479:SF40">
    <property type="entry name" value="SMALL RIBOSOMAL SUBUNIT PROTEIN BS18M"/>
    <property type="match status" value="1"/>
</dbReference>
<keyword evidence="5" id="KW-1185">Reference proteome</keyword>
<dbReference type="PANTHER" id="PTHR13479">
    <property type="entry name" value="30S RIBOSOMAL PROTEIN S18"/>
    <property type="match status" value="1"/>
</dbReference>